<protein>
    <submittedName>
        <fullName evidence="2">Uncharacterized protein</fullName>
    </submittedName>
</protein>
<evidence type="ECO:0000313" key="3">
    <source>
        <dbReference type="Proteomes" id="UP000736335"/>
    </source>
</evidence>
<dbReference type="EMBL" id="WIUZ02000016">
    <property type="protein sequence ID" value="KAF9780494.1"/>
    <property type="molecule type" value="Genomic_DNA"/>
</dbReference>
<dbReference type="Proteomes" id="UP000736335">
    <property type="component" value="Unassembled WGS sequence"/>
</dbReference>
<name>A0A9P6H6S2_9AGAM</name>
<evidence type="ECO:0000313" key="2">
    <source>
        <dbReference type="EMBL" id="KAF9780494.1"/>
    </source>
</evidence>
<organism evidence="2 3">
    <name type="scientific">Thelephora terrestris</name>
    <dbReference type="NCBI Taxonomy" id="56493"/>
    <lineage>
        <taxon>Eukaryota</taxon>
        <taxon>Fungi</taxon>
        <taxon>Dikarya</taxon>
        <taxon>Basidiomycota</taxon>
        <taxon>Agaricomycotina</taxon>
        <taxon>Agaricomycetes</taxon>
        <taxon>Thelephorales</taxon>
        <taxon>Thelephoraceae</taxon>
        <taxon>Thelephora</taxon>
    </lineage>
</organism>
<accession>A0A9P6H6S2</accession>
<gene>
    <name evidence="2" type="ORF">BJ322DRAFT_1112490</name>
</gene>
<keyword evidence="3" id="KW-1185">Reference proteome</keyword>
<comment type="caution">
    <text evidence="2">The sequence shown here is derived from an EMBL/GenBank/DDBJ whole genome shotgun (WGS) entry which is preliminary data.</text>
</comment>
<feature type="region of interest" description="Disordered" evidence="1">
    <location>
        <begin position="1"/>
        <end position="24"/>
    </location>
</feature>
<proteinExistence type="predicted"/>
<dbReference type="AlphaFoldDB" id="A0A9P6H6S2"/>
<reference evidence="2" key="2">
    <citation type="submission" date="2020-11" db="EMBL/GenBank/DDBJ databases">
        <authorList>
            <consortium name="DOE Joint Genome Institute"/>
            <person name="Kuo A."/>
            <person name="Miyauchi S."/>
            <person name="Kiss E."/>
            <person name="Drula E."/>
            <person name="Kohler A."/>
            <person name="Sanchez-Garcia M."/>
            <person name="Andreopoulos B."/>
            <person name="Barry K.W."/>
            <person name="Bonito G."/>
            <person name="Buee M."/>
            <person name="Carver A."/>
            <person name="Chen C."/>
            <person name="Cichocki N."/>
            <person name="Clum A."/>
            <person name="Culley D."/>
            <person name="Crous P.W."/>
            <person name="Fauchery L."/>
            <person name="Girlanda M."/>
            <person name="Hayes R."/>
            <person name="Keri Z."/>
            <person name="Labutti K."/>
            <person name="Lipzen A."/>
            <person name="Lombard V."/>
            <person name="Magnuson J."/>
            <person name="Maillard F."/>
            <person name="Morin E."/>
            <person name="Murat C."/>
            <person name="Nolan M."/>
            <person name="Ohm R."/>
            <person name="Pangilinan J."/>
            <person name="Pereira M."/>
            <person name="Perotto S."/>
            <person name="Peter M."/>
            <person name="Riley R."/>
            <person name="Sitrit Y."/>
            <person name="Stielow B."/>
            <person name="Szollosi G."/>
            <person name="Zifcakova L."/>
            <person name="Stursova M."/>
            <person name="Spatafora J.W."/>
            <person name="Tedersoo L."/>
            <person name="Vaario L.-M."/>
            <person name="Yamada A."/>
            <person name="Yan M."/>
            <person name="Wang P."/>
            <person name="Xu J."/>
            <person name="Bruns T."/>
            <person name="Baldrian P."/>
            <person name="Vilgalys R."/>
            <person name="Henrissat B."/>
            <person name="Grigoriev I.V."/>
            <person name="Hibbett D."/>
            <person name="Nagy L.G."/>
            <person name="Martin F.M."/>
        </authorList>
    </citation>
    <scope>NUCLEOTIDE SEQUENCE</scope>
    <source>
        <strain evidence="2">UH-Tt-Lm1</strain>
    </source>
</reference>
<sequence length="208" mass="23333">MPPVENEAPIPAPAPASTLAESDKGNCVRCPLQPIRQLVPIKDMVVDRAEDAPRVAESPVMENNFNIDRFSHARRDRSRPYPTLGNVMDHSATADPEEGFTDLGFRDFIQASQRVSRRKLARIETNPYAEELLTHGVEFITEMNETYNSILEASVIHTSNVGTMLMDELAYVQAQVDSRKEDIAKFEEWKGTAQDILHGQEDAGSREH</sequence>
<evidence type="ECO:0000256" key="1">
    <source>
        <dbReference type="SAM" id="MobiDB-lite"/>
    </source>
</evidence>
<reference evidence="2" key="1">
    <citation type="journal article" date="2020" name="Nat. Commun.">
        <title>Large-scale genome sequencing of mycorrhizal fungi provides insights into the early evolution of symbiotic traits.</title>
        <authorList>
            <person name="Miyauchi S."/>
            <person name="Kiss E."/>
            <person name="Kuo A."/>
            <person name="Drula E."/>
            <person name="Kohler A."/>
            <person name="Sanchez-Garcia M."/>
            <person name="Morin E."/>
            <person name="Andreopoulos B."/>
            <person name="Barry K.W."/>
            <person name="Bonito G."/>
            <person name="Buee M."/>
            <person name="Carver A."/>
            <person name="Chen C."/>
            <person name="Cichocki N."/>
            <person name="Clum A."/>
            <person name="Culley D."/>
            <person name="Crous P.W."/>
            <person name="Fauchery L."/>
            <person name="Girlanda M."/>
            <person name="Hayes R.D."/>
            <person name="Keri Z."/>
            <person name="LaButti K."/>
            <person name="Lipzen A."/>
            <person name="Lombard V."/>
            <person name="Magnuson J."/>
            <person name="Maillard F."/>
            <person name="Murat C."/>
            <person name="Nolan M."/>
            <person name="Ohm R.A."/>
            <person name="Pangilinan J."/>
            <person name="Pereira M.F."/>
            <person name="Perotto S."/>
            <person name="Peter M."/>
            <person name="Pfister S."/>
            <person name="Riley R."/>
            <person name="Sitrit Y."/>
            <person name="Stielow J.B."/>
            <person name="Szollosi G."/>
            <person name="Zifcakova L."/>
            <person name="Stursova M."/>
            <person name="Spatafora J.W."/>
            <person name="Tedersoo L."/>
            <person name="Vaario L.M."/>
            <person name="Yamada A."/>
            <person name="Yan M."/>
            <person name="Wang P."/>
            <person name="Xu J."/>
            <person name="Bruns T."/>
            <person name="Baldrian P."/>
            <person name="Vilgalys R."/>
            <person name="Dunand C."/>
            <person name="Henrissat B."/>
            <person name="Grigoriev I.V."/>
            <person name="Hibbett D."/>
            <person name="Nagy L.G."/>
            <person name="Martin F.M."/>
        </authorList>
    </citation>
    <scope>NUCLEOTIDE SEQUENCE</scope>
    <source>
        <strain evidence="2">UH-Tt-Lm1</strain>
    </source>
</reference>